<evidence type="ECO:0000313" key="4">
    <source>
        <dbReference type="EMBL" id="MYG38981.1"/>
    </source>
</evidence>
<dbReference type="GO" id="GO:0016020">
    <property type="term" value="C:membrane"/>
    <property type="evidence" value="ECO:0007669"/>
    <property type="project" value="InterPro"/>
</dbReference>
<protein>
    <submittedName>
        <fullName evidence="4">Peptidase S24</fullName>
    </submittedName>
</protein>
<keyword evidence="1" id="KW-0645">Protease</keyword>
<name>A0A6B1F7L3_9SYNE</name>
<evidence type="ECO:0000259" key="3">
    <source>
        <dbReference type="Pfam" id="PF00717"/>
    </source>
</evidence>
<dbReference type="SUPFAM" id="SSF51306">
    <property type="entry name" value="LexA/Signal peptidase"/>
    <property type="match status" value="1"/>
</dbReference>
<proteinExistence type="predicted"/>
<dbReference type="Pfam" id="PF00717">
    <property type="entry name" value="Peptidase_S24"/>
    <property type="match status" value="1"/>
</dbReference>
<dbReference type="Gene3D" id="2.10.109.10">
    <property type="entry name" value="Umud Fragment, subunit A"/>
    <property type="match status" value="1"/>
</dbReference>
<evidence type="ECO:0000256" key="1">
    <source>
        <dbReference type="ARBA" id="ARBA00022670"/>
    </source>
</evidence>
<dbReference type="InterPro" id="IPR036286">
    <property type="entry name" value="LexA/Signal_pep-like_sf"/>
</dbReference>
<accession>A0A6B1F7L3</accession>
<evidence type="ECO:0000256" key="2">
    <source>
        <dbReference type="ARBA" id="ARBA00022801"/>
    </source>
</evidence>
<dbReference type="PROSITE" id="PS00501">
    <property type="entry name" value="SPASE_I_1"/>
    <property type="match status" value="1"/>
</dbReference>
<sequence length="124" mass="13580">MSHRDPPALIRPIQGIVTLLGFRIVRVSGLSMVPALADGDFVLFRRFLPGESPCPGTIVIVRHRRLGIIIKLLDQETKPGHFRLRGLSALSTDSNHMGNTARQNIMGQAVLRIGRHGVSGLRVS</sequence>
<dbReference type="InterPro" id="IPR015927">
    <property type="entry name" value="Peptidase_S24_S26A/B/C"/>
</dbReference>
<reference evidence="4" key="1">
    <citation type="submission" date="2019-09" db="EMBL/GenBank/DDBJ databases">
        <title>Characterisation of the sponge microbiome using genome-centric metagenomics.</title>
        <authorList>
            <person name="Engelberts J.P."/>
            <person name="Robbins S.J."/>
            <person name="De Goeij J.M."/>
            <person name="Aranda M."/>
            <person name="Bell S.C."/>
            <person name="Webster N.S."/>
        </authorList>
    </citation>
    <scope>NUCLEOTIDE SEQUENCE</scope>
    <source>
        <strain evidence="4">SB0676_bin_10</strain>
    </source>
</reference>
<keyword evidence="2" id="KW-0378">Hydrolase</keyword>
<dbReference type="GO" id="GO:0006508">
    <property type="term" value="P:proteolysis"/>
    <property type="evidence" value="ECO:0007669"/>
    <property type="project" value="UniProtKB-KW"/>
</dbReference>
<dbReference type="CDD" id="cd06462">
    <property type="entry name" value="Peptidase_S24_S26"/>
    <property type="match status" value="1"/>
</dbReference>
<dbReference type="InterPro" id="IPR019756">
    <property type="entry name" value="Pept_S26A_signal_pept_1_Ser-AS"/>
</dbReference>
<gene>
    <name evidence="4" type="ORF">F4162_08515</name>
</gene>
<feature type="domain" description="Peptidase S24/S26A/S26B/S26C" evidence="3">
    <location>
        <begin position="24"/>
        <end position="88"/>
    </location>
</feature>
<dbReference type="AlphaFoldDB" id="A0A6B1F7L3"/>
<dbReference type="EMBL" id="VYDO01000267">
    <property type="protein sequence ID" value="MYG38981.1"/>
    <property type="molecule type" value="Genomic_DNA"/>
</dbReference>
<comment type="caution">
    <text evidence="4">The sequence shown here is derived from an EMBL/GenBank/DDBJ whole genome shotgun (WGS) entry which is preliminary data.</text>
</comment>
<organism evidence="4">
    <name type="scientific">Synechococcus sp. SB0676_bin_10</name>
    <dbReference type="NCBI Taxonomy" id="2604869"/>
    <lineage>
        <taxon>Bacteria</taxon>
        <taxon>Bacillati</taxon>
        <taxon>Cyanobacteriota</taxon>
        <taxon>Cyanophyceae</taxon>
        <taxon>Synechococcales</taxon>
        <taxon>Synechococcaceae</taxon>
        <taxon>Synechococcus</taxon>
    </lineage>
</organism>
<dbReference type="GO" id="GO:0004252">
    <property type="term" value="F:serine-type endopeptidase activity"/>
    <property type="evidence" value="ECO:0007669"/>
    <property type="project" value="InterPro"/>
</dbReference>